<dbReference type="InterPro" id="IPR027443">
    <property type="entry name" value="IPNS-like_sf"/>
</dbReference>
<protein>
    <recommendedName>
        <fullName evidence="2">Isopenicillin N synthase-like Fe(2+) 2OG dioxygenase domain-containing protein</fullName>
    </recommendedName>
</protein>
<reference evidence="3" key="1">
    <citation type="submission" date="2019-09" db="EMBL/GenBank/DDBJ databases">
        <title>Characterisation of the sponge microbiome using genome-centric metagenomics.</title>
        <authorList>
            <person name="Engelberts J.P."/>
            <person name="Robbins S.J."/>
            <person name="De Goeij J.M."/>
            <person name="Aranda M."/>
            <person name="Bell S.C."/>
            <person name="Webster N.S."/>
        </authorList>
    </citation>
    <scope>NUCLEOTIDE SEQUENCE</scope>
    <source>
        <strain evidence="3">SB0664_bin_27</strain>
    </source>
</reference>
<sequence length="268" mass="30613">MIDRQRADQLKSRGYLVASLAALDRSELLDAFRTFIHRSRSYQLRFLQKQYGYAYDGFSFYGQTDSSHQAEDDLISTFVLSEFYSADRYPEEFLGFLKGSWKEVAETVRSLETALLTQLDIPGLLDFYHGNAGHMVSNNYYPPLQQFTSTAADNTRLSAHPDASLFTVFPFGIDEELELQVTGEDGESVWQSVDAADSILVYPGYLMEMWTHGAIKAMNHRVRLSDNRAAERFTFSFFSLPFPLREFEMPGRGLMTSEAYFEAYGALF</sequence>
<dbReference type="SUPFAM" id="SSF51197">
    <property type="entry name" value="Clavaminate synthase-like"/>
    <property type="match status" value="1"/>
</dbReference>
<dbReference type="AlphaFoldDB" id="A0A6B0YXR0"/>
<evidence type="ECO:0000313" key="3">
    <source>
        <dbReference type="EMBL" id="MXY95856.1"/>
    </source>
</evidence>
<comment type="pathway">
    <text evidence="1">Antibiotic biosynthesis.</text>
</comment>
<proteinExistence type="predicted"/>
<evidence type="ECO:0000259" key="2">
    <source>
        <dbReference type="Pfam" id="PF03171"/>
    </source>
</evidence>
<gene>
    <name evidence="3" type="ORF">F4Y42_20645</name>
</gene>
<name>A0A6B0YXR0_9CHLR</name>
<evidence type="ECO:0000256" key="1">
    <source>
        <dbReference type="ARBA" id="ARBA00004792"/>
    </source>
</evidence>
<dbReference type="Pfam" id="PF03171">
    <property type="entry name" value="2OG-FeII_Oxy"/>
    <property type="match status" value="1"/>
</dbReference>
<accession>A0A6B0YXR0</accession>
<dbReference type="InterPro" id="IPR044861">
    <property type="entry name" value="IPNS-like_FE2OG_OXY"/>
</dbReference>
<organism evidence="3">
    <name type="scientific">Caldilineaceae bacterium SB0664_bin_27</name>
    <dbReference type="NCBI Taxonomy" id="2605260"/>
    <lineage>
        <taxon>Bacteria</taxon>
        <taxon>Bacillati</taxon>
        <taxon>Chloroflexota</taxon>
        <taxon>Caldilineae</taxon>
        <taxon>Caldilineales</taxon>
        <taxon>Caldilineaceae</taxon>
    </lineage>
</organism>
<dbReference type="Gene3D" id="2.60.120.330">
    <property type="entry name" value="B-lactam Antibiotic, Isopenicillin N Synthase, Chain"/>
    <property type="match status" value="1"/>
</dbReference>
<dbReference type="EMBL" id="VXRG01000175">
    <property type="protein sequence ID" value="MXY95856.1"/>
    <property type="molecule type" value="Genomic_DNA"/>
</dbReference>
<comment type="caution">
    <text evidence="3">The sequence shown here is derived from an EMBL/GenBank/DDBJ whole genome shotgun (WGS) entry which is preliminary data.</text>
</comment>
<feature type="domain" description="Isopenicillin N synthase-like Fe(2+) 2OG dioxygenase" evidence="2">
    <location>
        <begin position="134"/>
        <end position="239"/>
    </location>
</feature>